<dbReference type="Proteomes" id="UP000008229">
    <property type="component" value="Chromosome"/>
</dbReference>
<dbReference type="RefSeq" id="WP_012935273.1">
    <property type="nucleotide sequence ID" value="NC_013739.1"/>
</dbReference>
<keyword evidence="5 7" id="KW-1133">Transmembrane helix</keyword>
<dbReference type="PANTHER" id="PTHR14969:SF62">
    <property type="entry name" value="DECAPRENYLPHOSPHORYL-5-PHOSPHORIBOSE PHOSPHATASE RV3807C-RELATED"/>
    <property type="match status" value="1"/>
</dbReference>
<dbReference type="GO" id="GO:0005886">
    <property type="term" value="C:plasma membrane"/>
    <property type="evidence" value="ECO:0007669"/>
    <property type="project" value="UniProtKB-SubCell"/>
</dbReference>
<evidence type="ECO:0000313" key="10">
    <source>
        <dbReference type="Proteomes" id="UP000008229"/>
    </source>
</evidence>
<feature type="transmembrane region" description="Helical" evidence="7">
    <location>
        <begin position="54"/>
        <end position="80"/>
    </location>
</feature>
<keyword evidence="6 7" id="KW-0472">Membrane</keyword>
<feature type="transmembrane region" description="Helical" evidence="7">
    <location>
        <begin position="7"/>
        <end position="34"/>
    </location>
</feature>
<evidence type="ECO:0000256" key="1">
    <source>
        <dbReference type="ARBA" id="ARBA00004651"/>
    </source>
</evidence>
<evidence type="ECO:0000259" key="8">
    <source>
        <dbReference type="SMART" id="SM00014"/>
    </source>
</evidence>
<evidence type="ECO:0000256" key="4">
    <source>
        <dbReference type="ARBA" id="ARBA00022801"/>
    </source>
</evidence>
<evidence type="ECO:0000256" key="3">
    <source>
        <dbReference type="ARBA" id="ARBA00022692"/>
    </source>
</evidence>
<feature type="transmembrane region" description="Helical" evidence="7">
    <location>
        <begin position="181"/>
        <end position="201"/>
    </location>
</feature>
<keyword evidence="4" id="KW-0378">Hydrolase</keyword>
<sequence length="284" mass="29943" precursor="true">MHRRTQLALTGALVVAATLPLVYLAAVHVAPIHWLDAAILKGFANLNGPRVEPIATFLATLCDPDMFVWFAAALVAIALLRRRPRTAVAVFVVLLGANVTTQLLKPALATPRYSSLLEEIGQIAAVSWPSGHATASMAIALCAILVAPAAWRPWVGALGAIFAVAVTFSFLTLEWHYPSDVLGGFLVSTAWTLAAVAVLSWSEQRWPLARDRARRPSVREALAPAAIATACASLLAGVVLLARPDQVVSYAQTHTTFVIGAAALAAAALMLAAGVSLLLLRAPR</sequence>
<evidence type="ECO:0000256" key="6">
    <source>
        <dbReference type="ARBA" id="ARBA00023136"/>
    </source>
</evidence>
<keyword evidence="3 7" id="KW-0812">Transmembrane</keyword>
<dbReference type="SUPFAM" id="SSF48317">
    <property type="entry name" value="Acid phosphatase/Vanadium-dependent haloperoxidase"/>
    <property type="match status" value="1"/>
</dbReference>
<dbReference type="Pfam" id="PF01569">
    <property type="entry name" value="PAP2"/>
    <property type="match status" value="1"/>
</dbReference>
<organism evidence="9 10">
    <name type="scientific">Conexibacter woesei (strain DSM 14684 / CCUG 47730 / CIP 108061 / JCM 11494 / NBRC 100937 / ID131577)</name>
    <dbReference type="NCBI Taxonomy" id="469383"/>
    <lineage>
        <taxon>Bacteria</taxon>
        <taxon>Bacillati</taxon>
        <taxon>Actinomycetota</taxon>
        <taxon>Thermoleophilia</taxon>
        <taxon>Solirubrobacterales</taxon>
        <taxon>Conexibacteraceae</taxon>
        <taxon>Conexibacter</taxon>
    </lineage>
</organism>
<dbReference type="SMART" id="SM00014">
    <property type="entry name" value="acidPPc"/>
    <property type="match status" value="1"/>
</dbReference>
<evidence type="ECO:0000313" key="9">
    <source>
        <dbReference type="EMBL" id="ADB52222.1"/>
    </source>
</evidence>
<keyword evidence="2" id="KW-1003">Cell membrane</keyword>
<dbReference type="PANTHER" id="PTHR14969">
    <property type="entry name" value="SPHINGOSINE-1-PHOSPHATE PHOSPHOHYDROLASE"/>
    <property type="match status" value="1"/>
</dbReference>
<feature type="transmembrane region" description="Helical" evidence="7">
    <location>
        <begin position="87"/>
        <end position="108"/>
    </location>
</feature>
<feature type="domain" description="Phosphatidic acid phosphatase type 2/haloperoxidase" evidence="8">
    <location>
        <begin position="86"/>
        <end position="196"/>
    </location>
</feature>
<dbReference type="AlphaFoldDB" id="D3F2F6"/>
<reference evidence="10" key="2">
    <citation type="submission" date="2010-01" db="EMBL/GenBank/DDBJ databases">
        <title>The complete genome of Conexibacter woesei DSM 14684.</title>
        <authorList>
            <consortium name="US DOE Joint Genome Institute (JGI-PGF)"/>
            <person name="Lucas S."/>
            <person name="Copeland A."/>
            <person name="Lapidus A."/>
            <person name="Glavina del Rio T."/>
            <person name="Dalin E."/>
            <person name="Tice H."/>
            <person name="Bruce D."/>
            <person name="Goodwin L."/>
            <person name="Pitluck S."/>
            <person name="Kyrpides N."/>
            <person name="Mavromatis K."/>
            <person name="Ivanova N."/>
            <person name="Mikhailova N."/>
            <person name="Chertkov O."/>
            <person name="Brettin T."/>
            <person name="Detter J.C."/>
            <person name="Han C."/>
            <person name="Larimer F."/>
            <person name="Land M."/>
            <person name="Hauser L."/>
            <person name="Markowitz V."/>
            <person name="Cheng J.-F."/>
            <person name="Hugenholtz P."/>
            <person name="Woyke T."/>
            <person name="Wu D."/>
            <person name="Pukall R."/>
            <person name="Steenblock K."/>
            <person name="Schneider S."/>
            <person name="Klenk H.-P."/>
            <person name="Eisen J.A."/>
        </authorList>
    </citation>
    <scope>NUCLEOTIDE SEQUENCE [LARGE SCALE GENOMIC DNA]</scope>
    <source>
        <strain evidence="10">DSM 14684 / CIP 108061 / JCM 11494 / NBRC 100937 / ID131577</strain>
    </source>
</reference>
<dbReference type="KEGG" id="cwo:Cwoe_3805"/>
<protein>
    <submittedName>
        <fullName evidence="9">Phosphoesterase PA-phosphatase related protein</fullName>
    </submittedName>
</protein>
<dbReference type="STRING" id="469383.Cwoe_3805"/>
<dbReference type="GO" id="GO:0016787">
    <property type="term" value="F:hydrolase activity"/>
    <property type="evidence" value="ECO:0007669"/>
    <property type="project" value="UniProtKB-KW"/>
</dbReference>
<dbReference type="EMBL" id="CP001854">
    <property type="protein sequence ID" value="ADB52222.1"/>
    <property type="molecule type" value="Genomic_DNA"/>
</dbReference>
<feature type="transmembrane region" description="Helical" evidence="7">
    <location>
        <begin position="154"/>
        <end position="175"/>
    </location>
</feature>
<dbReference type="HOGENOM" id="CLU_061746_1_0_11"/>
<feature type="transmembrane region" description="Helical" evidence="7">
    <location>
        <begin position="128"/>
        <end position="147"/>
    </location>
</feature>
<evidence type="ECO:0000256" key="2">
    <source>
        <dbReference type="ARBA" id="ARBA00022475"/>
    </source>
</evidence>
<dbReference type="InterPro" id="IPR036938">
    <property type="entry name" value="PAP2/HPO_sf"/>
</dbReference>
<dbReference type="eggNOG" id="COG0671">
    <property type="taxonomic scope" value="Bacteria"/>
</dbReference>
<feature type="transmembrane region" description="Helical" evidence="7">
    <location>
        <begin position="221"/>
        <end position="242"/>
    </location>
</feature>
<keyword evidence="10" id="KW-1185">Reference proteome</keyword>
<dbReference type="Gene3D" id="1.20.144.10">
    <property type="entry name" value="Phosphatidic acid phosphatase type 2/haloperoxidase"/>
    <property type="match status" value="1"/>
</dbReference>
<evidence type="ECO:0000256" key="7">
    <source>
        <dbReference type="SAM" id="Phobius"/>
    </source>
</evidence>
<reference evidence="9 10" key="1">
    <citation type="journal article" date="2010" name="Stand. Genomic Sci.">
        <title>Complete genome sequence of Conexibacter woesei type strain (ID131577).</title>
        <authorList>
            <person name="Pukall R."/>
            <person name="Lapidus A."/>
            <person name="Glavina Del Rio T."/>
            <person name="Copeland A."/>
            <person name="Tice H."/>
            <person name="Cheng J.-F."/>
            <person name="Lucas S."/>
            <person name="Chen F."/>
            <person name="Nolan M."/>
            <person name="Bruce D."/>
            <person name="Goodwin L."/>
            <person name="Pitluck S."/>
            <person name="Mavromatis K."/>
            <person name="Ivanova N."/>
            <person name="Ovchinnikova G."/>
            <person name="Pati A."/>
            <person name="Chen A."/>
            <person name="Palaniappan K."/>
            <person name="Land M."/>
            <person name="Hauser L."/>
            <person name="Chang Y.-J."/>
            <person name="Jeffries C.D."/>
            <person name="Chain P."/>
            <person name="Meincke L."/>
            <person name="Sims D."/>
            <person name="Brettin T."/>
            <person name="Detter J.C."/>
            <person name="Rohde M."/>
            <person name="Goeker M."/>
            <person name="Bristow J."/>
            <person name="Eisen J.A."/>
            <person name="Markowitz V."/>
            <person name="Kyrpides N.C."/>
            <person name="Klenk H.-P."/>
            <person name="Hugenholtz P."/>
        </authorList>
    </citation>
    <scope>NUCLEOTIDE SEQUENCE [LARGE SCALE GENOMIC DNA]</scope>
    <source>
        <strain evidence="10">DSM 14684 / CIP 108061 / JCM 11494 / NBRC 100937 / ID131577</strain>
    </source>
</reference>
<proteinExistence type="predicted"/>
<dbReference type="OrthoDB" id="5289372at2"/>
<dbReference type="InterPro" id="IPR000326">
    <property type="entry name" value="PAP2/HPO"/>
</dbReference>
<accession>D3F2F6</accession>
<comment type="subcellular location">
    <subcellularLocation>
        <location evidence="1">Cell membrane</location>
        <topology evidence="1">Multi-pass membrane protein</topology>
    </subcellularLocation>
</comment>
<evidence type="ECO:0000256" key="5">
    <source>
        <dbReference type="ARBA" id="ARBA00022989"/>
    </source>
</evidence>
<feature type="transmembrane region" description="Helical" evidence="7">
    <location>
        <begin position="257"/>
        <end position="280"/>
    </location>
</feature>
<gene>
    <name evidence="9" type="ordered locus">Cwoe_3805</name>
</gene>
<name>D3F2F6_CONWI</name>